<evidence type="ECO:0000256" key="1">
    <source>
        <dbReference type="ARBA" id="ARBA00012928"/>
    </source>
</evidence>
<comment type="caution">
    <text evidence="6">The sequence shown here is derived from an EMBL/GenBank/DDBJ whole genome shotgun (WGS) entry which is preliminary data.</text>
</comment>
<dbReference type="Proteomes" id="UP000460412">
    <property type="component" value="Unassembled WGS sequence"/>
</dbReference>
<sequence>MSGNLLKILKESRYTTVLSGFGMLLESGYPSIRDGDVSYDIEQKYGYSMEEMFSSAFFSTRKEQFYEFYRNEMLSQLKTPPGKGFAEMAELERRGMFQVIITRRIYGLSQRAGCRNVIDLHGNVYNNFCPHCGRTYPMEYVRDSVRVPLCEDCKTPVRPRVCLFGEMVDNGVITRAAEEIQKADVLLVLGSHLNSYLCNQLINYYEGDKLILVNETPHHAERLANIVIHERVDDLLERLIRKLG</sequence>
<dbReference type="GO" id="GO:0017136">
    <property type="term" value="F:histone deacetylase activity, NAD-dependent"/>
    <property type="evidence" value="ECO:0007669"/>
    <property type="project" value="TreeGrafter"/>
</dbReference>
<dbReference type="PANTHER" id="PTHR11085:SF4">
    <property type="entry name" value="NAD-DEPENDENT PROTEIN DEACYLASE"/>
    <property type="match status" value="1"/>
</dbReference>
<dbReference type="Pfam" id="PF02146">
    <property type="entry name" value="SIR2"/>
    <property type="match status" value="1"/>
</dbReference>
<evidence type="ECO:0000259" key="5">
    <source>
        <dbReference type="PROSITE" id="PS50305"/>
    </source>
</evidence>
<evidence type="ECO:0000313" key="7">
    <source>
        <dbReference type="Proteomes" id="UP000460412"/>
    </source>
</evidence>
<gene>
    <name evidence="6" type="ORF">GN277_09025</name>
</gene>
<organism evidence="6 7">
    <name type="scientific">Sporofaciens musculi</name>
    <dbReference type="NCBI Taxonomy" id="2681861"/>
    <lineage>
        <taxon>Bacteria</taxon>
        <taxon>Bacillati</taxon>
        <taxon>Bacillota</taxon>
        <taxon>Clostridia</taxon>
        <taxon>Lachnospirales</taxon>
        <taxon>Lachnospiraceae</taxon>
        <taxon>Sporofaciens</taxon>
    </lineage>
</organism>
<feature type="binding site" evidence="4">
    <location>
        <position position="132"/>
    </location>
    <ligand>
        <name>Zn(2+)</name>
        <dbReference type="ChEBI" id="CHEBI:29105"/>
    </ligand>
</feature>
<name>A0A7X3SIM3_9FIRM</name>
<keyword evidence="7" id="KW-1185">Reference proteome</keyword>
<dbReference type="GO" id="GO:0046872">
    <property type="term" value="F:metal ion binding"/>
    <property type="evidence" value="ECO:0007669"/>
    <property type="project" value="UniProtKB-KW"/>
</dbReference>
<dbReference type="InterPro" id="IPR026591">
    <property type="entry name" value="Sirtuin_cat_small_dom_sf"/>
</dbReference>
<dbReference type="GO" id="GO:0070403">
    <property type="term" value="F:NAD+ binding"/>
    <property type="evidence" value="ECO:0007669"/>
    <property type="project" value="InterPro"/>
</dbReference>
<protein>
    <recommendedName>
        <fullName evidence="1">protein acetyllysine N-acetyltransferase</fullName>
        <ecNumber evidence="1">2.3.1.286</ecNumber>
    </recommendedName>
</protein>
<feature type="active site" description="Proton acceptor" evidence="4">
    <location>
        <position position="121"/>
    </location>
</feature>
<dbReference type="SUPFAM" id="SSF52467">
    <property type="entry name" value="DHS-like NAD/FAD-binding domain"/>
    <property type="match status" value="1"/>
</dbReference>
<dbReference type="EMBL" id="WUQX01000001">
    <property type="protein sequence ID" value="MXP75520.1"/>
    <property type="molecule type" value="Genomic_DNA"/>
</dbReference>
<accession>A0A7X3SIM3</accession>
<dbReference type="Gene3D" id="3.40.50.1220">
    <property type="entry name" value="TPP-binding domain"/>
    <property type="match status" value="1"/>
</dbReference>
<dbReference type="RefSeq" id="WP_159750772.1">
    <property type="nucleotide sequence ID" value="NZ_CATIFW010000160.1"/>
</dbReference>
<dbReference type="InterPro" id="IPR003000">
    <property type="entry name" value="Sirtuin"/>
</dbReference>
<dbReference type="AlphaFoldDB" id="A0A7X3SIM3"/>
<reference evidence="6 7" key="1">
    <citation type="submission" date="2019-12" db="EMBL/GenBank/DDBJ databases">
        <title>Sporaefaciens musculi gen. nov., sp. nov., a novel bacterium isolated from the caecum of an obese mouse.</title>
        <authorList>
            <person name="Rasmussen T.S."/>
            <person name="Streidl T."/>
            <person name="Hitch T.C.A."/>
            <person name="Wortmann E."/>
            <person name="Deptula P."/>
            <person name="Hansen M."/>
            <person name="Nielsen D.S."/>
            <person name="Clavel T."/>
            <person name="Vogensen F.K."/>
        </authorList>
    </citation>
    <scope>NUCLEOTIDE SEQUENCE [LARGE SCALE GENOMIC DNA]</scope>
    <source>
        <strain evidence="6 7">WCA-9-b2</strain>
    </source>
</reference>
<keyword evidence="2" id="KW-0808">Transferase</keyword>
<feature type="binding site" evidence="4">
    <location>
        <position position="150"/>
    </location>
    <ligand>
        <name>Zn(2+)</name>
        <dbReference type="ChEBI" id="CHEBI:29105"/>
    </ligand>
</feature>
<dbReference type="PROSITE" id="PS50305">
    <property type="entry name" value="SIRTUIN"/>
    <property type="match status" value="1"/>
</dbReference>
<dbReference type="InterPro" id="IPR029035">
    <property type="entry name" value="DHS-like_NAD/FAD-binding_dom"/>
</dbReference>
<evidence type="ECO:0000256" key="3">
    <source>
        <dbReference type="ARBA" id="ARBA00023027"/>
    </source>
</evidence>
<dbReference type="EC" id="2.3.1.286" evidence="1"/>
<evidence type="ECO:0000256" key="4">
    <source>
        <dbReference type="PROSITE-ProRule" id="PRU00236"/>
    </source>
</evidence>
<keyword evidence="4" id="KW-0479">Metal-binding</keyword>
<feature type="binding site" evidence="4">
    <location>
        <position position="129"/>
    </location>
    <ligand>
        <name>Zn(2+)</name>
        <dbReference type="ChEBI" id="CHEBI:29105"/>
    </ligand>
</feature>
<feature type="binding site" evidence="4">
    <location>
        <position position="153"/>
    </location>
    <ligand>
        <name>Zn(2+)</name>
        <dbReference type="ChEBI" id="CHEBI:29105"/>
    </ligand>
</feature>
<keyword evidence="3" id="KW-0520">NAD</keyword>
<evidence type="ECO:0000256" key="2">
    <source>
        <dbReference type="ARBA" id="ARBA00022679"/>
    </source>
</evidence>
<dbReference type="Gene3D" id="3.30.1600.10">
    <property type="entry name" value="SIR2/SIRT2 'Small Domain"/>
    <property type="match status" value="1"/>
</dbReference>
<evidence type="ECO:0000313" key="6">
    <source>
        <dbReference type="EMBL" id="MXP75520.1"/>
    </source>
</evidence>
<feature type="domain" description="Deacetylase sirtuin-type" evidence="5">
    <location>
        <begin position="1"/>
        <end position="244"/>
    </location>
</feature>
<keyword evidence="4" id="KW-0862">Zinc</keyword>
<dbReference type="InterPro" id="IPR050134">
    <property type="entry name" value="NAD-dep_sirtuin_deacylases"/>
</dbReference>
<dbReference type="PANTHER" id="PTHR11085">
    <property type="entry name" value="NAD-DEPENDENT PROTEIN DEACYLASE SIRTUIN-5, MITOCHONDRIAL-RELATED"/>
    <property type="match status" value="1"/>
</dbReference>
<dbReference type="InterPro" id="IPR026590">
    <property type="entry name" value="Ssirtuin_cat_dom"/>
</dbReference>
<proteinExistence type="predicted"/>